<evidence type="ECO:0000256" key="1">
    <source>
        <dbReference type="SAM" id="MobiDB-lite"/>
    </source>
</evidence>
<dbReference type="InterPro" id="IPR055959">
    <property type="entry name" value="DUF7537"/>
</dbReference>
<dbReference type="Proteomes" id="UP000053157">
    <property type="component" value="Unassembled WGS sequence"/>
</dbReference>
<proteinExistence type="predicted"/>
<evidence type="ECO:0008006" key="4">
    <source>
        <dbReference type="Google" id="ProtNLM"/>
    </source>
</evidence>
<accession>A0A0W1SNY3</accession>
<dbReference type="EMBL" id="LOPV01000145">
    <property type="protein sequence ID" value="KTG28040.1"/>
    <property type="molecule type" value="Genomic_DNA"/>
</dbReference>
<comment type="caution">
    <text evidence="2">The sequence shown here is derived from an EMBL/GenBank/DDBJ whole genome shotgun (WGS) entry which is preliminary data.</text>
</comment>
<evidence type="ECO:0000313" key="3">
    <source>
        <dbReference type="Proteomes" id="UP000053157"/>
    </source>
</evidence>
<feature type="compositionally biased region" description="Gly residues" evidence="1">
    <location>
        <begin position="38"/>
        <end position="47"/>
    </location>
</feature>
<dbReference type="PROSITE" id="PS51257">
    <property type="entry name" value="PROKAR_LIPOPROTEIN"/>
    <property type="match status" value="1"/>
</dbReference>
<gene>
    <name evidence="2" type="ORF">AUR66_12490</name>
</gene>
<evidence type="ECO:0000313" key="2">
    <source>
        <dbReference type="EMBL" id="KTG28040.1"/>
    </source>
</evidence>
<name>A0A0W1SNY3_9EURY</name>
<dbReference type="Pfam" id="PF24381">
    <property type="entry name" value="DUF7537"/>
    <property type="match status" value="1"/>
</dbReference>
<organism evidence="2 3">
    <name type="scientific">Haloferax profundi</name>
    <dbReference type="NCBI Taxonomy" id="1544718"/>
    <lineage>
        <taxon>Archaea</taxon>
        <taxon>Methanobacteriati</taxon>
        <taxon>Methanobacteriota</taxon>
        <taxon>Stenosarchaea group</taxon>
        <taxon>Halobacteria</taxon>
        <taxon>Halobacteriales</taxon>
        <taxon>Haloferacaceae</taxon>
        <taxon>Haloferax</taxon>
    </lineage>
</organism>
<protein>
    <recommendedName>
        <fullName evidence="4">Lipoprotein</fullName>
    </recommendedName>
</protein>
<feature type="compositionally biased region" description="Low complexity" evidence="1">
    <location>
        <begin position="24"/>
        <end position="37"/>
    </location>
</feature>
<dbReference type="OrthoDB" id="237998at2157"/>
<dbReference type="AlphaFoldDB" id="A0A0W1SNY3"/>
<feature type="region of interest" description="Disordered" evidence="1">
    <location>
        <begin position="24"/>
        <end position="59"/>
    </location>
</feature>
<sequence>MRVQVLTVVVAVLLVIAGCTGAPTDTQTAASGDDAAGTSGGSGGTGGSEDDGDDTAEFAVGDPETRLRDAGSFTSSWSLTTVDSTGSQSMLTNTYYVDLEANRTSETFTISGDEAGVSYERFIADGTSYTRLGNDTEAFYQVLPADDNQIEYALARGASFTYDDFSDATFVGTETFDGVTVDRYEYTDPMLWRQYGVTAFGSDENVTITDFTLVVLVDEDGLARSSSWDLRGETEAGDPVSAEWRFELTDVGTTSVSDPDWLDEARAQTTATY</sequence>
<dbReference type="Gene3D" id="2.50.20.20">
    <property type="match status" value="1"/>
</dbReference>
<keyword evidence="3" id="KW-1185">Reference proteome</keyword>
<reference evidence="2 3" key="1">
    <citation type="submission" date="2015-12" db="EMBL/GenBank/DDBJ databases">
        <title>Haloferax profundi sp. nov. isolated from the Discovery deep brine-seawater interface in the Red Sea.</title>
        <authorList>
            <person name="Zhang G."/>
            <person name="Stingl U."/>
            <person name="Rashid M."/>
        </authorList>
    </citation>
    <scope>NUCLEOTIDE SEQUENCE [LARGE SCALE GENOMIC DNA]</scope>
    <source>
        <strain evidence="2 3">SB29</strain>
    </source>
</reference>
<dbReference type="RefSeq" id="WP_058571850.1">
    <property type="nucleotide sequence ID" value="NZ_LOPV01000145.1"/>
</dbReference>